<dbReference type="AlphaFoldDB" id="A0AAD9DLB2"/>
<feature type="signal peptide" evidence="1">
    <location>
        <begin position="1"/>
        <end position="15"/>
    </location>
</feature>
<protein>
    <recommendedName>
        <fullName evidence="4">WAP domain-containing protein</fullName>
    </recommendedName>
</protein>
<proteinExistence type="predicted"/>
<dbReference type="GO" id="GO:0005615">
    <property type="term" value="C:extracellular space"/>
    <property type="evidence" value="ECO:0007669"/>
    <property type="project" value="TreeGrafter"/>
</dbReference>
<dbReference type="EMBL" id="JAROKS010000026">
    <property type="protein sequence ID" value="KAK1784594.1"/>
    <property type="molecule type" value="Genomic_DNA"/>
</dbReference>
<gene>
    <name evidence="2" type="ORF">P4O66_003263</name>
</gene>
<dbReference type="PANTHER" id="PTHR14308:SF0">
    <property type="entry name" value="WAP FOUR-DISULFIDE CORE DOMAIN PROTEIN 1"/>
    <property type="match status" value="1"/>
</dbReference>
<dbReference type="PANTHER" id="PTHR14308">
    <property type="entry name" value="WAP FOUR-DISULFIDE CORE DOMAIN PROTEIN 1"/>
    <property type="match status" value="1"/>
</dbReference>
<dbReference type="Proteomes" id="UP001239994">
    <property type="component" value="Unassembled WGS sequence"/>
</dbReference>
<keyword evidence="3" id="KW-1185">Reference proteome</keyword>
<accession>A0AAD9DLB2</accession>
<reference evidence="2" key="1">
    <citation type="submission" date="2023-03" db="EMBL/GenBank/DDBJ databases">
        <title>Electrophorus voltai genome.</title>
        <authorList>
            <person name="Bian C."/>
        </authorList>
    </citation>
    <scope>NUCLEOTIDE SEQUENCE</scope>
    <source>
        <strain evidence="2">CB-2022</strain>
        <tissue evidence="2">Muscle</tissue>
    </source>
</reference>
<organism evidence="2 3">
    <name type="scientific">Electrophorus voltai</name>
    <dbReference type="NCBI Taxonomy" id="2609070"/>
    <lineage>
        <taxon>Eukaryota</taxon>
        <taxon>Metazoa</taxon>
        <taxon>Chordata</taxon>
        <taxon>Craniata</taxon>
        <taxon>Vertebrata</taxon>
        <taxon>Euteleostomi</taxon>
        <taxon>Actinopterygii</taxon>
        <taxon>Neopterygii</taxon>
        <taxon>Teleostei</taxon>
        <taxon>Ostariophysi</taxon>
        <taxon>Gymnotiformes</taxon>
        <taxon>Gymnotoidei</taxon>
        <taxon>Gymnotidae</taxon>
        <taxon>Electrophorus</taxon>
    </lineage>
</organism>
<dbReference type="InterPro" id="IPR042357">
    <property type="entry name" value="WFDC1"/>
</dbReference>
<evidence type="ECO:0000313" key="3">
    <source>
        <dbReference type="Proteomes" id="UP001239994"/>
    </source>
</evidence>
<evidence type="ECO:0000256" key="1">
    <source>
        <dbReference type="SAM" id="SignalP"/>
    </source>
</evidence>
<keyword evidence="1" id="KW-0732">Signal</keyword>
<comment type="caution">
    <text evidence="2">The sequence shown here is derived from an EMBL/GenBank/DDBJ whole genome shotgun (WGS) entry which is preliminary data.</text>
</comment>
<name>A0AAD9DLB2_9TELE</name>
<evidence type="ECO:0000313" key="2">
    <source>
        <dbReference type="EMBL" id="KAK1784594.1"/>
    </source>
</evidence>
<evidence type="ECO:0008006" key="4">
    <source>
        <dbReference type="Google" id="ProtNLM"/>
    </source>
</evidence>
<feature type="chain" id="PRO_5042117663" description="WAP domain-containing protein" evidence="1">
    <location>
        <begin position="16"/>
        <end position="170"/>
    </location>
</feature>
<dbReference type="GO" id="GO:0001558">
    <property type="term" value="P:regulation of cell growth"/>
    <property type="evidence" value="ECO:0007669"/>
    <property type="project" value="TreeGrafter"/>
</dbReference>
<sequence>MFVSLWLWPCSVLDWLVPPKPRWLGGNSWLLDGPEEVLQAEACSTTEDGDAPLLCPTGYECHIINPGNPSTGVPNRGQCVKHRRNSGNVSDLHDSAGSFQKNLDSVTQTALPLNPHSTYTPLYSCKMVRMQDVQKIQWFLAFKTFVILWSKFVSGVSHESNTSSKHFDYR</sequence>